<dbReference type="HOGENOM" id="CLU_1398780_0_0_1"/>
<proteinExistence type="predicted"/>
<dbReference type="AlphaFoldDB" id="A0EA97"/>
<name>A0EA97_PARTE</name>
<evidence type="ECO:0008006" key="3">
    <source>
        <dbReference type="Google" id="ProtNLM"/>
    </source>
</evidence>
<dbReference type="GeneID" id="5045382"/>
<gene>
    <name evidence="1" type="ORF">GSPATT00024946001</name>
</gene>
<evidence type="ECO:0000313" key="2">
    <source>
        <dbReference type="Proteomes" id="UP000000600"/>
    </source>
</evidence>
<dbReference type="EMBL" id="CT868667">
    <property type="protein sequence ID" value="CAK92214.1"/>
    <property type="molecule type" value="Genomic_DNA"/>
</dbReference>
<dbReference type="RefSeq" id="XP_001459611.1">
    <property type="nucleotide sequence ID" value="XM_001459574.1"/>
</dbReference>
<evidence type="ECO:0000313" key="1">
    <source>
        <dbReference type="EMBL" id="CAK92214.1"/>
    </source>
</evidence>
<sequence>MESTLFFLQLQLYKLQSLKQFYKFQKIQTIKISKIFKFDQFQFYGLIHWTSTHKYVDLQKFINKYGWHMKFIDISDNMPEHHQCILDFNSNQVFHIEEPTKEDIFLIIDPQGKVIRAERPEFYIPKNLDSVCEEFDDFIDTHSYCSQKFKAIKYKKKSLKELHIHYSSYQQQQTINIKTCINKISNNTMSDILNK</sequence>
<keyword evidence="2" id="KW-1185">Reference proteome</keyword>
<organism evidence="1 2">
    <name type="scientific">Paramecium tetraurelia</name>
    <dbReference type="NCBI Taxonomy" id="5888"/>
    <lineage>
        <taxon>Eukaryota</taxon>
        <taxon>Sar</taxon>
        <taxon>Alveolata</taxon>
        <taxon>Ciliophora</taxon>
        <taxon>Intramacronucleata</taxon>
        <taxon>Oligohymenophorea</taxon>
        <taxon>Peniculida</taxon>
        <taxon>Parameciidae</taxon>
        <taxon>Paramecium</taxon>
    </lineage>
</organism>
<reference evidence="1 2" key="1">
    <citation type="journal article" date="2006" name="Nature">
        <title>Global trends of whole-genome duplications revealed by the ciliate Paramecium tetraurelia.</title>
        <authorList>
            <consortium name="Genoscope"/>
            <person name="Aury J.-M."/>
            <person name="Jaillon O."/>
            <person name="Duret L."/>
            <person name="Noel B."/>
            <person name="Jubin C."/>
            <person name="Porcel B.M."/>
            <person name="Segurens B."/>
            <person name="Daubin V."/>
            <person name="Anthouard V."/>
            <person name="Aiach N."/>
            <person name="Arnaiz O."/>
            <person name="Billaut A."/>
            <person name="Beisson J."/>
            <person name="Blanc I."/>
            <person name="Bouhouche K."/>
            <person name="Camara F."/>
            <person name="Duharcourt S."/>
            <person name="Guigo R."/>
            <person name="Gogendeau D."/>
            <person name="Katinka M."/>
            <person name="Keller A.-M."/>
            <person name="Kissmehl R."/>
            <person name="Klotz C."/>
            <person name="Koll F."/>
            <person name="Le Moue A."/>
            <person name="Lepere C."/>
            <person name="Malinsky S."/>
            <person name="Nowacki M."/>
            <person name="Nowak J.K."/>
            <person name="Plattner H."/>
            <person name="Poulain J."/>
            <person name="Ruiz F."/>
            <person name="Serrano V."/>
            <person name="Zagulski M."/>
            <person name="Dessen P."/>
            <person name="Betermier M."/>
            <person name="Weissenbach J."/>
            <person name="Scarpelli C."/>
            <person name="Schachter V."/>
            <person name="Sperling L."/>
            <person name="Meyer E."/>
            <person name="Cohen J."/>
            <person name="Wincker P."/>
        </authorList>
    </citation>
    <scope>NUCLEOTIDE SEQUENCE [LARGE SCALE GENOMIC DNA]</scope>
    <source>
        <strain evidence="1 2">Stock d4-2</strain>
    </source>
</reference>
<dbReference type="Proteomes" id="UP000000600">
    <property type="component" value="Unassembled WGS sequence"/>
</dbReference>
<dbReference type="KEGG" id="ptm:GSPATT00024946001"/>
<protein>
    <recommendedName>
        <fullName evidence="3">Thioredoxin-like fold domain-containing protein</fullName>
    </recommendedName>
</protein>
<dbReference type="InParanoid" id="A0EA97"/>
<accession>A0EA97</accession>